<feature type="region of interest" description="Disordered" evidence="1">
    <location>
        <begin position="266"/>
        <end position="299"/>
    </location>
</feature>
<dbReference type="EMBL" id="QYRT01000021">
    <property type="protein sequence ID" value="TIH35161.1"/>
    <property type="molecule type" value="Genomic_DNA"/>
</dbReference>
<feature type="domain" description="DUF4097" evidence="2">
    <location>
        <begin position="36"/>
        <end position="260"/>
    </location>
</feature>
<keyword evidence="4" id="KW-1185">Reference proteome</keyword>
<protein>
    <recommendedName>
        <fullName evidence="2">DUF4097 domain-containing protein</fullName>
    </recommendedName>
</protein>
<evidence type="ECO:0000313" key="3">
    <source>
        <dbReference type="EMBL" id="TIH35161.1"/>
    </source>
</evidence>
<organism evidence="3 4">
    <name type="scientific">Subtercola vilae</name>
    <dbReference type="NCBI Taxonomy" id="2056433"/>
    <lineage>
        <taxon>Bacteria</taxon>
        <taxon>Bacillati</taxon>
        <taxon>Actinomycetota</taxon>
        <taxon>Actinomycetes</taxon>
        <taxon>Micrococcales</taxon>
        <taxon>Microbacteriaceae</taxon>
        <taxon>Subtercola</taxon>
    </lineage>
</organism>
<evidence type="ECO:0000259" key="2">
    <source>
        <dbReference type="Pfam" id="PF13349"/>
    </source>
</evidence>
<evidence type="ECO:0000313" key="4">
    <source>
        <dbReference type="Proteomes" id="UP000306192"/>
    </source>
</evidence>
<reference evidence="3 4" key="1">
    <citation type="journal article" date="2019" name="Microorganisms">
        <title>Systematic Affiliation and Genome Analysis of Subtercola vilae DB165(T) with Particular Emphasis on Cold Adaptation of an Isolate from a High-Altitude Cold Volcano Lake.</title>
        <authorList>
            <person name="Villalobos A.S."/>
            <person name="Wiese J."/>
            <person name="Imhoff J.F."/>
            <person name="Dorador C."/>
            <person name="Keller A."/>
            <person name="Hentschel U."/>
        </authorList>
    </citation>
    <scope>NUCLEOTIDE SEQUENCE [LARGE SCALE GENOMIC DNA]</scope>
    <source>
        <strain evidence="3 4">DB165</strain>
    </source>
</reference>
<dbReference type="Pfam" id="PF13349">
    <property type="entry name" value="DUF4097"/>
    <property type="match status" value="1"/>
</dbReference>
<dbReference type="Proteomes" id="UP000306192">
    <property type="component" value="Unassembled WGS sequence"/>
</dbReference>
<comment type="caution">
    <text evidence="3">The sequence shown here is derived from an EMBL/GenBank/DDBJ whole genome shotgun (WGS) entry which is preliminary data.</text>
</comment>
<evidence type="ECO:0000256" key="1">
    <source>
        <dbReference type="SAM" id="MobiDB-lite"/>
    </source>
</evidence>
<sequence length="299" mass="30868">MALEKWLVNGPKIIDLELVRSVKISLIAGKIDIIGHDEPGARVEVHGVSGKDLKVSITGDQLEIDHPQLRWDNFIDVFASFRGSAQADISLLVPRDVAVKMGVVSASALVSGLTTDARISTVSGDVVVDSMTGSLELNSVNGELSVSGHRGSVAARTVTGDITVSGTVPTFSADGVSAAVFLDLDGEVDVLTNNTVSGDFTVRLDPGFGARFNVNTVSGVLNLDGSTFRSTRGRGNNFTTGSLDGRFVEVRANSVSGDITTIRRADAQADSGGAAASDVPAENAAPAESTAPAESEASA</sequence>
<feature type="compositionally biased region" description="Low complexity" evidence="1">
    <location>
        <begin position="268"/>
        <end position="299"/>
    </location>
</feature>
<dbReference type="OrthoDB" id="3232569at2"/>
<dbReference type="InterPro" id="IPR025164">
    <property type="entry name" value="Toastrack_DUF4097"/>
</dbReference>
<dbReference type="AlphaFoldDB" id="A0A4T2BX67"/>
<gene>
    <name evidence="3" type="ORF">D4765_11535</name>
</gene>
<name>A0A4T2BX67_9MICO</name>
<accession>A0A4T2BX67</accession>
<proteinExistence type="predicted"/>